<evidence type="ECO:0000256" key="12">
    <source>
        <dbReference type="ARBA" id="ARBA00049401"/>
    </source>
</evidence>
<gene>
    <name evidence="13" type="ORF">C7B43_02845</name>
</gene>
<organism evidence="13 14">
    <name type="scientific">Sulfobacillus benefaciens</name>
    <dbReference type="NCBI Taxonomy" id="453960"/>
    <lineage>
        <taxon>Bacteria</taxon>
        <taxon>Bacillati</taxon>
        <taxon>Bacillota</taxon>
        <taxon>Clostridia</taxon>
        <taxon>Eubacteriales</taxon>
        <taxon>Clostridiales Family XVII. Incertae Sedis</taxon>
        <taxon>Sulfobacillus</taxon>
    </lineage>
</organism>
<keyword evidence="5" id="KW-0216">Detoxification</keyword>
<dbReference type="AlphaFoldDB" id="A0A2T2XA06"/>
<evidence type="ECO:0000256" key="10">
    <source>
        <dbReference type="ARBA" id="ARBA00023033"/>
    </source>
</evidence>
<evidence type="ECO:0000256" key="9">
    <source>
        <dbReference type="ARBA" id="ARBA00023002"/>
    </source>
</evidence>
<evidence type="ECO:0000256" key="1">
    <source>
        <dbReference type="ARBA" id="ARBA00001917"/>
    </source>
</evidence>
<keyword evidence="7" id="KW-0288">FMN</keyword>
<sequence length="362" mass="38725">MWNDTVITRILGIRYPIIQAPMAGGLSTPELVAAVSDAGGLGSFGAGYMSPQSIRVAIRKIRQLTKNPFAINLFIPQRDLHDVNREAITSMKQYLRSLKDIPPEIGEEISQLSLDHTPFDFSEQMAVIIEEQVPIFSFTFGCPAAPDIETLKARNIRVMGTATTVAEAFELEKAGVDAVIAQGSEAGGHRGSFLDSDDSSLVGLVALVPQIADEIKVPVIASGGIMDGRGIVAALALGAAGVQMGTAFIPARECGAHSQYKEAVLASHRQKNVLTTAFSGKPARIIQNTFITSMKQYQGSIPPYPVQNALTTPIRNWAAKNSRPDFMSLWAGQGSPLSREYGAGDLMAVLIKETSQVLGSLS</sequence>
<evidence type="ECO:0000256" key="6">
    <source>
        <dbReference type="ARBA" id="ARBA00022630"/>
    </source>
</evidence>
<comment type="cofactor">
    <cofactor evidence="1">
        <name>FMN</name>
        <dbReference type="ChEBI" id="CHEBI:58210"/>
    </cofactor>
</comment>
<comment type="catalytic activity">
    <reaction evidence="12">
        <text>3 propionate 3-nitronate + 3 O2 + H2O = 3 3-oxopropanoate + 2 nitrate + nitrite + H2O2 + 3 H(+)</text>
        <dbReference type="Rhea" id="RHEA:57332"/>
        <dbReference type="ChEBI" id="CHEBI:15377"/>
        <dbReference type="ChEBI" id="CHEBI:15378"/>
        <dbReference type="ChEBI" id="CHEBI:15379"/>
        <dbReference type="ChEBI" id="CHEBI:16240"/>
        <dbReference type="ChEBI" id="CHEBI:16301"/>
        <dbReference type="ChEBI" id="CHEBI:17632"/>
        <dbReference type="ChEBI" id="CHEBI:33190"/>
        <dbReference type="ChEBI" id="CHEBI:136067"/>
    </reaction>
</comment>
<dbReference type="FunFam" id="3.20.20.70:FF:000154">
    <property type="entry name" value="Probable nitronate monooxygenase"/>
    <property type="match status" value="1"/>
</dbReference>
<dbReference type="Gene3D" id="3.20.20.70">
    <property type="entry name" value="Aldolase class I"/>
    <property type="match status" value="1"/>
</dbReference>
<comment type="caution">
    <text evidence="13">The sequence shown here is derived from an EMBL/GenBank/DDBJ whole genome shotgun (WGS) entry which is preliminary data.</text>
</comment>
<comment type="similarity">
    <text evidence="3">Belongs to the nitronate monooxygenase family. NMO class I subfamily.</text>
</comment>
<evidence type="ECO:0000256" key="5">
    <source>
        <dbReference type="ARBA" id="ARBA00022575"/>
    </source>
</evidence>
<comment type="function">
    <text evidence="2">Nitronate monooxygenase that uses molecular oxygen to catalyze the oxidative denitrification of alkyl nitronates. Acts on propionate 3-nitronate (P3N), the presumed physiological substrate. Probably functions in the detoxification of P3N, a metabolic poison produced by plants and fungi as a defense mechanism.</text>
</comment>
<dbReference type="EMBL" id="PXYT01000003">
    <property type="protein sequence ID" value="PSR31322.1"/>
    <property type="molecule type" value="Genomic_DNA"/>
</dbReference>
<proteinExistence type="inferred from homology"/>
<dbReference type="SUPFAM" id="SSF51412">
    <property type="entry name" value="Inosine monophosphate dehydrogenase (IMPDH)"/>
    <property type="match status" value="1"/>
</dbReference>
<evidence type="ECO:0000256" key="2">
    <source>
        <dbReference type="ARBA" id="ARBA00003535"/>
    </source>
</evidence>
<dbReference type="InterPro" id="IPR004136">
    <property type="entry name" value="NMO"/>
</dbReference>
<dbReference type="Pfam" id="PF03060">
    <property type="entry name" value="NMO"/>
    <property type="match status" value="1"/>
</dbReference>
<evidence type="ECO:0000256" key="3">
    <source>
        <dbReference type="ARBA" id="ARBA00009881"/>
    </source>
</evidence>
<evidence type="ECO:0000256" key="4">
    <source>
        <dbReference type="ARBA" id="ARBA00013457"/>
    </source>
</evidence>
<evidence type="ECO:0000256" key="7">
    <source>
        <dbReference type="ARBA" id="ARBA00022643"/>
    </source>
</evidence>
<accession>A0A2T2XA06</accession>
<dbReference type="GO" id="GO:0009636">
    <property type="term" value="P:response to toxic substance"/>
    <property type="evidence" value="ECO:0007669"/>
    <property type="project" value="UniProtKB-KW"/>
</dbReference>
<evidence type="ECO:0000256" key="8">
    <source>
        <dbReference type="ARBA" id="ARBA00022741"/>
    </source>
</evidence>
<evidence type="ECO:0000256" key="11">
    <source>
        <dbReference type="ARBA" id="ARBA00031155"/>
    </source>
</evidence>
<keyword evidence="10 13" id="KW-0503">Monooxygenase</keyword>
<evidence type="ECO:0000313" key="13">
    <source>
        <dbReference type="EMBL" id="PSR31322.1"/>
    </source>
</evidence>
<dbReference type="Proteomes" id="UP000242699">
    <property type="component" value="Unassembled WGS sequence"/>
</dbReference>
<keyword evidence="8" id="KW-0547">Nucleotide-binding</keyword>
<evidence type="ECO:0000313" key="14">
    <source>
        <dbReference type="Proteomes" id="UP000242699"/>
    </source>
</evidence>
<dbReference type="PANTHER" id="PTHR42747:SF3">
    <property type="entry name" value="NITRONATE MONOOXYGENASE-RELATED"/>
    <property type="match status" value="1"/>
</dbReference>
<dbReference type="CDD" id="cd04730">
    <property type="entry name" value="NPD_like"/>
    <property type="match status" value="1"/>
</dbReference>
<dbReference type="GO" id="GO:0018580">
    <property type="term" value="F:nitronate monooxygenase activity"/>
    <property type="evidence" value="ECO:0007669"/>
    <property type="project" value="InterPro"/>
</dbReference>
<name>A0A2T2XA06_9FIRM</name>
<dbReference type="InterPro" id="IPR013785">
    <property type="entry name" value="Aldolase_TIM"/>
</dbReference>
<protein>
    <recommendedName>
        <fullName evidence="4">Probable nitronate monooxygenase</fullName>
    </recommendedName>
    <alternativeName>
        <fullName evidence="11">Propionate 3-nitronate monooxygenase</fullName>
    </alternativeName>
</protein>
<dbReference type="GO" id="GO:0000166">
    <property type="term" value="F:nucleotide binding"/>
    <property type="evidence" value="ECO:0007669"/>
    <property type="project" value="UniProtKB-KW"/>
</dbReference>
<keyword evidence="6" id="KW-0285">Flavoprotein</keyword>
<reference evidence="13 14" key="1">
    <citation type="journal article" date="2014" name="BMC Genomics">
        <title>Comparison of environmental and isolate Sulfobacillus genomes reveals diverse carbon, sulfur, nitrogen, and hydrogen metabolisms.</title>
        <authorList>
            <person name="Justice N.B."/>
            <person name="Norman A."/>
            <person name="Brown C.T."/>
            <person name="Singh A."/>
            <person name="Thomas B.C."/>
            <person name="Banfield J.F."/>
        </authorList>
    </citation>
    <scope>NUCLEOTIDE SEQUENCE [LARGE SCALE GENOMIC DNA]</scope>
    <source>
        <strain evidence="13">AMDSBA1</strain>
    </source>
</reference>
<keyword evidence="9" id="KW-0560">Oxidoreductase</keyword>
<dbReference type="PANTHER" id="PTHR42747">
    <property type="entry name" value="NITRONATE MONOOXYGENASE-RELATED"/>
    <property type="match status" value="1"/>
</dbReference>